<keyword evidence="4 7" id="KW-0233">DNA recombination</keyword>
<reference evidence="10" key="1">
    <citation type="journal article" date="2019" name="Int. J. Syst. Evol. Microbiol.">
        <title>The Global Catalogue of Microorganisms (GCM) 10K type strain sequencing project: providing services to taxonomists for standard genome sequencing and annotation.</title>
        <authorList>
            <consortium name="The Broad Institute Genomics Platform"/>
            <consortium name="The Broad Institute Genome Sequencing Center for Infectious Disease"/>
            <person name="Wu L."/>
            <person name="Ma J."/>
        </authorList>
    </citation>
    <scope>NUCLEOTIDE SEQUENCE [LARGE SCALE GENOMIC DNA]</scope>
    <source>
        <strain evidence="10">KCTC 42182</strain>
    </source>
</reference>
<evidence type="ECO:0000256" key="2">
    <source>
        <dbReference type="ARBA" id="ARBA00021310"/>
    </source>
</evidence>
<sequence>MDWQDEAVVLSVRHYGENARIATLLTEEHGRHAGLVRGSGAGRGGSIQTGQIVRAGWRARLSEHLGNWQLEPLSHPSAMMLDDPARLAALSAVCGLVDATLPEREPHPALFAATRVLFTHMAEMADPGDWGALYVRWEMGLLTEMGYGLDLDACAATGATTGLTHVSPRTGRAVSAEAAEPYAGRLLALPGFLVPGRGLPRNDPMGAVLDGLALTGHFLENRLFAQLHAAVPAARPRLLEAIRRTAPTSGVENRP</sequence>
<dbReference type="EMBL" id="JBHRYJ010000004">
    <property type="protein sequence ID" value="MFC3677173.1"/>
    <property type="molecule type" value="Genomic_DNA"/>
</dbReference>
<dbReference type="Gene3D" id="2.40.50.140">
    <property type="entry name" value="Nucleic acid-binding proteins"/>
    <property type="match status" value="1"/>
</dbReference>
<proteinExistence type="inferred from homology"/>
<dbReference type="SUPFAM" id="SSF50249">
    <property type="entry name" value="Nucleic acid-binding proteins"/>
    <property type="match status" value="1"/>
</dbReference>
<dbReference type="SUPFAM" id="SSF57863">
    <property type="entry name" value="ArfGap/RecO-like zinc finger"/>
    <property type="match status" value="1"/>
</dbReference>
<dbReference type="HAMAP" id="MF_00201">
    <property type="entry name" value="RecO"/>
    <property type="match status" value="1"/>
</dbReference>
<protein>
    <recommendedName>
        <fullName evidence="2 7">DNA repair protein RecO</fullName>
    </recommendedName>
    <alternativeName>
        <fullName evidence="6 7">Recombination protein O</fullName>
    </alternativeName>
</protein>
<evidence type="ECO:0000256" key="6">
    <source>
        <dbReference type="ARBA" id="ARBA00033409"/>
    </source>
</evidence>
<comment type="function">
    <text evidence="7">Involved in DNA repair and RecF pathway recombination.</text>
</comment>
<gene>
    <name evidence="7 9" type="primary">recO</name>
    <name evidence="9" type="ORF">ACFOOQ_16575</name>
</gene>
<dbReference type="InterPro" id="IPR022572">
    <property type="entry name" value="DNA_rep/recomb_RecO_N"/>
</dbReference>
<name>A0ABV7VM09_9PROT</name>
<evidence type="ECO:0000313" key="9">
    <source>
        <dbReference type="EMBL" id="MFC3677173.1"/>
    </source>
</evidence>
<dbReference type="Pfam" id="PF11967">
    <property type="entry name" value="RecO_N"/>
    <property type="match status" value="1"/>
</dbReference>
<dbReference type="NCBIfam" id="TIGR00613">
    <property type="entry name" value="reco"/>
    <property type="match status" value="1"/>
</dbReference>
<dbReference type="InterPro" id="IPR012340">
    <property type="entry name" value="NA-bd_OB-fold"/>
</dbReference>
<comment type="caution">
    <text evidence="9">The sequence shown here is derived from an EMBL/GenBank/DDBJ whole genome shotgun (WGS) entry which is preliminary data.</text>
</comment>
<dbReference type="PANTHER" id="PTHR33991:SF1">
    <property type="entry name" value="DNA REPAIR PROTEIN RECO"/>
    <property type="match status" value="1"/>
</dbReference>
<evidence type="ECO:0000256" key="5">
    <source>
        <dbReference type="ARBA" id="ARBA00023204"/>
    </source>
</evidence>
<dbReference type="Proteomes" id="UP001595711">
    <property type="component" value="Unassembled WGS sequence"/>
</dbReference>
<evidence type="ECO:0000313" key="10">
    <source>
        <dbReference type="Proteomes" id="UP001595711"/>
    </source>
</evidence>
<dbReference type="InterPro" id="IPR042242">
    <property type="entry name" value="RecO_C"/>
</dbReference>
<dbReference type="RefSeq" id="WP_379728706.1">
    <property type="nucleotide sequence ID" value="NZ_JBHRYJ010000004.1"/>
</dbReference>
<organism evidence="9 10">
    <name type="scientific">Ferrovibrio xuzhouensis</name>
    <dbReference type="NCBI Taxonomy" id="1576914"/>
    <lineage>
        <taxon>Bacteria</taxon>
        <taxon>Pseudomonadati</taxon>
        <taxon>Pseudomonadota</taxon>
        <taxon>Alphaproteobacteria</taxon>
        <taxon>Rhodospirillales</taxon>
        <taxon>Rhodospirillaceae</taxon>
        <taxon>Ferrovibrio</taxon>
    </lineage>
</organism>
<accession>A0ABV7VM09</accession>
<evidence type="ECO:0000256" key="4">
    <source>
        <dbReference type="ARBA" id="ARBA00023172"/>
    </source>
</evidence>
<evidence type="ECO:0000259" key="8">
    <source>
        <dbReference type="Pfam" id="PF11967"/>
    </source>
</evidence>
<evidence type="ECO:0000256" key="7">
    <source>
        <dbReference type="HAMAP-Rule" id="MF_00201"/>
    </source>
</evidence>
<dbReference type="InterPro" id="IPR037278">
    <property type="entry name" value="ARFGAP/RecO"/>
</dbReference>
<feature type="domain" description="DNA replication/recombination mediator RecO N-terminal" evidence="8">
    <location>
        <begin position="1"/>
        <end position="67"/>
    </location>
</feature>
<evidence type="ECO:0000256" key="1">
    <source>
        <dbReference type="ARBA" id="ARBA00007452"/>
    </source>
</evidence>
<dbReference type="Pfam" id="PF02565">
    <property type="entry name" value="RecO_C"/>
    <property type="match status" value="1"/>
</dbReference>
<dbReference type="PANTHER" id="PTHR33991">
    <property type="entry name" value="DNA REPAIR PROTEIN RECO"/>
    <property type="match status" value="1"/>
</dbReference>
<comment type="similarity">
    <text evidence="1 7">Belongs to the RecO family.</text>
</comment>
<keyword evidence="3 7" id="KW-0227">DNA damage</keyword>
<keyword evidence="5 7" id="KW-0234">DNA repair</keyword>
<dbReference type="Gene3D" id="1.20.1440.120">
    <property type="entry name" value="Recombination protein O, C-terminal domain"/>
    <property type="match status" value="1"/>
</dbReference>
<keyword evidence="10" id="KW-1185">Reference proteome</keyword>
<dbReference type="InterPro" id="IPR003717">
    <property type="entry name" value="RecO"/>
</dbReference>
<evidence type="ECO:0000256" key="3">
    <source>
        <dbReference type="ARBA" id="ARBA00022763"/>
    </source>
</evidence>